<feature type="compositionally biased region" description="Polar residues" evidence="1">
    <location>
        <begin position="699"/>
        <end position="731"/>
    </location>
</feature>
<dbReference type="Pfam" id="PF06246">
    <property type="entry name" value="Isy1"/>
    <property type="match status" value="1"/>
</dbReference>
<dbReference type="Pfam" id="PF02194">
    <property type="entry name" value="PXA"/>
    <property type="match status" value="1"/>
</dbReference>
<dbReference type="InterPro" id="IPR016137">
    <property type="entry name" value="RGS"/>
</dbReference>
<feature type="compositionally biased region" description="Basic and acidic residues" evidence="1">
    <location>
        <begin position="739"/>
        <end position="751"/>
    </location>
</feature>
<reference evidence="5" key="1">
    <citation type="journal article" date="2020" name="Fungal Divers.">
        <title>Resolving the Mortierellaceae phylogeny through synthesis of multi-gene phylogenetics and phylogenomics.</title>
        <authorList>
            <person name="Vandepol N."/>
            <person name="Liber J."/>
            <person name="Desiro A."/>
            <person name="Na H."/>
            <person name="Kennedy M."/>
            <person name="Barry K."/>
            <person name="Grigoriev I.V."/>
            <person name="Miller A.N."/>
            <person name="O'Donnell K."/>
            <person name="Stajich J.E."/>
            <person name="Bonito G."/>
        </authorList>
    </citation>
    <scope>NUCLEOTIDE SEQUENCE</scope>
    <source>
        <strain evidence="5">KOD1015</strain>
    </source>
</reference>
<proteinExistence type="predicted"/>
<evidence type="ECO:0000259" key="4">
    <source>
        <dbReference type="PROSITE" id="PS51207"/>
    </source>
</evidence>
<dbReference type="PROSITE" id="PS50132">
    <property type="entry name" value="RGS"/>
    <property type="match status" value="1"/>
</dbReference>
<dbReference type="PROSITE" id="PS51207">
    <property type="entry name" value="PXA"/>
    <property type="match status" value="1"/>
</dbReference>
<feature type="compositionally biased region" description="Low complexity" evidence="1">
    <location>
        <begin position="548"/>
        <end position="559"/>
    </location>
</feature>
<dbReference type="SMART" id="SM00313">
    <property type="entry name" value="PXA"/>
    <property type="match status" value="1"/>
</dbReference>
<keyword evidence="2" id="KW-0472">Membrane</keyword>
<feature type="non-terminal residue" evidence="5">
    <location>
        <position position="1"/>
    </location>
</feature>
<evidence type="ECO:0000313" key="5">
    <source>
        <dbReference type="EMBL" id="KAF9582865.1"/>
    </source>
</evidence>
<dbReference type="GO" id="GO:0000350">
    <property type="term" value="P:generation of catalytic spliceosome for second transesterification step"/>
    <property type="evidence" value="ECO:0007669"/>
    <property type="project" value="InterPro"/>
</dbReference>
<keyword evidence="2" id="KW-0812">Transmembrane</keyword>
<dbReference type="AlphaFoldDB" id="A0A9P6KFK7"/>
<dbReference type="Pfam" id="PF00615">
    <property type="entry name" value="RGS"/>
    <property type="match status" value="1"/>
</dbReference>
<dbReference type="SUPFAM" id="SSF48097">
    <property type="entry name" value="Regulator of G-protein signaling, RGS"/>
    <property type="match status" value="1"/>
</dbReference>
<keyword evidence="6" id="KW-1185">Reference proteome</keyword>
<evidence type="ECO:0000313" key="6">
    <source>
        <dbReference type="Proteomes" id="UP000780801"/>
    </source>
</evidence>
<dbReference type="PANTHER" id="PTHR22775">
    <property type="entry name" value="SORTING NEXIN"/>
    <property type="match status" value="1"/>
</dbReference>
<dbReference type="InterPro" id="IPR036305">
    <property type="entry name" value="RGS_sf"/>
</dbReference>
<feature type="region of interest" description="Disordered" evidence="1">
    <location>
        <begin position="522"/>
        <end position="567"/>
    </location>
</feature>
<dbReference type="InterPro" id="IPR044926">
    <property type="entry name" value="RGS_subdomain_2"/>
</dbReference>
<evidence type="ECO:0000256" key="1">
    <source>
        <dbReference type="SAM" id="MobiDB-lite"/>
    </source>
</evidence>
<organism evidence="5 6">
    <name type="scientific">Lunasporangiospora selenospora</name>
    <dbReference type="NCBI Taxonomy" id="979761"/>
    <lineage>
        <taxon>Eukaryota</taxon>
        <taxon>Fungi</taxon>
        <taxon>Fungi incertae sedis</taxon>
        <taxon>Mucoromycota</taxon>
        <taxon>Mortierellomycotina</taxon>
        <taxon>Mortierellomycetes</taxon>
        <taxon>Mortierellales</taxon>
        <taxon>Mortierellaceae</taxon>
        <taxon>Lunasporangiospora</taxon>
    </lineage>
</organism>
<feature type="domain" description="RGS" evidence="3">
    <location>
        <begin position="474"/>
        <end position="672"/>
    </location>
</feature>
<accession>A0A9P6KFK7</accession>
<dbReference type="SUPFAM" id="SSF140102">
    <property type="entry name" value="ISY1 domain-like"/>
    <property type="match status" value="1"/>
</dbReference>
<dbReference type="OrthoDB" id="120967at2759"/>
<gene>
    <name evidence="5" type="primary">MDM1_2</name>
    <name evidence="5" type="ORF">BGW38_010648</name>
</gene>
<feature type="compositionally biased region" description="Low complexity" evidence="1">
    <location>
        <begin position="759"/>
        <end position="770"/>
    </location>
</feature>
<comment type="caution">
    <text evidence="5">The sequence shown here is derived from an EMBL/GenBank/DDBJ whole genome shotgun (WGS) entry which is preliminary data.</text>
</comment>
<dbReference type="InterPro" id="IPR009360">
    <property type="entry name" value="Isy1"/>
</dbReference>
<feature type="region of interest" description="Disordered" evidence="1">
    <location>
        <begin position="848"/>
        <end position="888"/>
    </location>
</feature>
<evidence type="ECO:0000256" key="2">
    <source>
        <dbReference type="SAM" id="Phobius"/>
    </source>
</evidence>
<feature type="region of interest" description="Disordered" evidence="1">
    <location>
        <begin position="679"/>
        <end position="787"/>
    </location>
</feature>
<sequence length="919" mass="102697">MSECEKDAITLPMPSSTSSSLWPALTLLAIGVLILVCPSIIFAWAFVNLSSRQVIIAALIFTPIALVGLLIGLAISNLGFSFVYSRYKDLQSSDGAAASYQGSLYGQSARLPSPAVFIRHTLWSNIQKRRRQEQAAKYRVPIADSMPQLSEAIDIVIELILRDYVTSWVRAITPEIVLQQRIEELIRILLIRLKNRTFDLDLTQLLVTRLVPKITAHVNDFRRAEMALRGNSLERSLTESDELDIMVAKMFRNGKLHSALTLSTSTTATEEAYLRGVVHAILPTLLPMNEVQSGILNHLLRELLVGAILLPVMKLLSDPDFWNQNVDLYIGKAIREQNMVKKLREALKKHTDNMGTDPRALDSPSSAYDGETDLYSFEDFLKMIKRCDSLLDVKRIRNTIMTQMKKKKALIANRDKEDIVNGHKVEDISIYINRLDIARRRAEKRIEALGGPAYPKRRVREYASESKTSPSTIKLDTILANPSGLSYFMEFLDRRDSMNELQFWLLIDTLDIKSDLNITQEIEPEDQIPESPESAPLSFKSSKKGRKGSVSSTLSSSTSRSKHGSQATTAVDIANTLRDDVRMIYDIYFADSASRPVTIEHSLVYDFRRFALIDHNNTGEDSVKGEKTKGVNNLGVVYIRQRLLEAQQQVFEQMQLKVYPEFIKSNLYFKFLTSYQNSTPEPTNEEGFFGKSRQDPERTQQQSSPILSGFGFSSTKKTSAQDNPKRSSTGSFLEIFGLGREKDKDARERGQNRSFIPGSSSNDSRISSNSWLRPSTPLIPGDRNSTGGLLSSASTMEQSTFAPVQLSRSRSLSSIPHPPESGPTYWKEGLEEGHDGVTSKIEEASAMGGFRSKSAQQVDSHELDQENYGDEEGIFDKEKGGLEKIPGLGERSRQNTAVIDAVEAVGAALSTIMENHANP</sequence>
<dbReference type="PANTHER" id="PTHR22775:SF3">
    <property type="entry name" value="SORTING NEXIN-13"/>
    <property type="match status" value="1"/>
</dbReference>
<dbReference type="SMART" id="SM00315">
    <property type="entry name" value="RGS"/>
    <property type="match status" value="1"/>
</dbReference>
<feature type="transmembrane region" description="Helical" evidence="2">
    <location>
        <begin position="54"/>
        <end position="84"/>
    </location>
</feature>
<feature type="transmembrane region" description="Helical" evidence="2">
    <location>
        <begin position="21"/>
        <end position="47"/>
    </location>
</feature>
<keyword evidence="2" id="KW-1133">Transmembrane helix</keyword>
<dbReference type="GO" id="GO:0035091">
    <property type="term" value="F:phosphatidylinositol binding"/>
    <property type="evidence" value="ECO:0007669"/>
    <property type="project" value="TreeGrafter"/>
</dbReference>
<evidence type="ECO:0000259" key="3">
    <source>
        <dbReference type="PROSITE" id="PS50132"/>
    </source>
</evidence>
<feature type="domain" description="PXA" evidence="4">
    <location>
        <begin position="146"/>
        <end position="334"/>
    </location>
</feature>
<name>A0A9P6KFK7_9FUNG</name>
<dbReference type="EMBL" id="JAABOA010000896">
    <property type="protein sequence ID" value="KAF9582865.1"/>
    <property type="molecule type" value="Genomic_DNA"/>
</dbReference>
<dbReference type="InterPro" id="IPR037200">
    <property type="entry name" value="Isy1_sf"/>
</dbReference>
<dbReference type="Gene3D" id="1.10.167.10">
    <property type="entry name" value="Regulator of G-protein Signalling 4, domain 2"/>
    <property type="match status" value="1"/>
</dbReference>
<protein>
    <submittedName>
        <fullName evidence="5">Intermediate filament protein</fullName>
    </submittedName>
</protein>
<dbReference type="InterPro" id="IPR003114">
    <property type="entry name" value="Phox_assoc"/>
</dbReference>
<dbReference type="Proteomes" id="UP000780801">
    <property type="component" value="Unassembled WGS sequence"/>
</dbReference>